<dbReference type="EMBL" id="JAPDDP010000044">
    <property type="protein sequence ID" value="MDA0182982.1"/>
    <property type="molecule type" value="Genomic_DNA"/>
</dbReference>
<name>A0A9X3NKC9_9ACTN</name>
<protein>
    <submittedName>
        <fullName evidence="2">Uncharacterized protein</fullName>
    </submittedName>
</protein>
<dbReference type="RefSeq" id="WP_270027365.1">
    <property type="nucleotide sequence ID" value="NZ_JAPDDP010000044.1"/>
</dbReference>
<proteinExistence type="predicted"/>
<accession>A0A9X3NKC9</accession>
<evidence type="ECO:0000313" key="2">
    <source>
        <dbReference type="EMBL" id="MDA0182982.1"/>
    </source>
</evidence>
<gene>
    <name evidence="2" type="ORF">OJ997_21915</name>
</gene>
<reference evidence="2" key="1">
    <citation type="submission" date="2022-10" db="EMBL/GenBank/DDBJ databases">
        <title>The WGS of Solirubrobacter phytolaccae KCTC 29190.</title>
        <authorList>
            <person name="Jiang Z."/>
        </authorList>
    </citation>
    <scope>NUCLEOTIDE SEQUENCE</scope>
    <source>
        <strain evidence="2">KCTC 29190</strain>
    </source>
</reference>
<dbReference type="AlphaFoldDB" id="A0A9X3NKC9"/>
<feature type="region of interest" description="Disordered" evidence="1">
    <location>
        <begin position="180"/>
        <end position="203"/>
    </location>
</feature>
<evidence type="ECO:0000256" key="1">
    <source>
        <dbReference type="SAM" id="MobiDB-lite"/>
    </source>
</evidence>
<organism evidence="2 3">
    <name type="scientific">Solirubrobacter phytolaccae</name>
    <dbReference type="NCBI Taxonomy" id="1404360"/>
    <lineage>
        <taxon>Bacteria</taxon>
        <taxon>Bacillati</taxon>
        <taxon>Actinomycetota</taxon>
        <taxon>Thermoleophilia</taxon>
        <taxon>Solirubrobacterales</taxon>
        <taxon>Solirubrobacteraceae</taxon>
        <taxon>Solirubrobacter</taxon>
    </lineage>
</organism>
<dbReference type="Proteomes" id="UP001147653">
    <property type="component" value="Unassembled WGS sequence"/>
</dbReference>
<comment type="caution">
    <text evidence="2">The sequence shown here is derived from an EMBL/GenBank/DDBJ whole genome shotgun (WGS) entry which is preliminary data.</text>
</comment>
<evidence type="ECO:0000313" key="3">
    <source>
        <dbReference type="Proteomes" id="UP001147653"/>
    </source>
</evidence>
<keyword evidence="3" id="KW-1185">Reference proteome</keyword>
<sequence length="442" mass="44787">MIAAATAWSAPADVVAPGCQQTLPPDAISTAGTSTFVHVEAEACAPHYRGAMLELSETPARIVVGTPGEQRATLLGDVLIASGMRTRANRPGHPRQLLLEGGHDLAGTIAPGGEAVLALGGERETFVRRAAPGLPFAGSVRVPGLARPSAVAVDATGAAIVLGESGDSLSAAIVLGPTAAPRDGTGVPGGAPPAARSDGSAARGDGTFASVAAPLGLPRLLTRRADEGVLAAAPDGTVVAAWLASRHRKPRGARCWWPPREVWAAVRPPGGTFGAPRRISYAVGHGVVTLRAASGPGARIAWDAGAPDEIPPCPPPVPRPKQPARAAATAEPQVQSAALVPGGLGPTQVIARGTVSLLDVAVGAGHTVYALRSSRRATALVFDATGKACPPADLGEEADDPLGHQPRGFAAIDALGRATITWPVERGRYYTGRFARSELGAC</sequence>